<protein>
    <submittedName>
        <fullName evidence="1">Uncharacterized protein</fullName>
    </submittedName>
</protein>
<keyword evidence="2" id="KW-1185">Reference proteome</keyword>
<gene>
    <name evidence="1" type="ORF">CINCED_3A016713</name>
</gene>
<name>A0A5E4NL17_9HEMI</name>
<dbReference type="AlphaFoldDB" id="A0A5E4NL17"/>
<dbReference type="Proteomes" id="UP000325440">
    <property type="component" value="Unassembled WGS sequence"/>
</dbReference>
<organism evidence="1 2">
    <name type="scientific">Cinara cedri</name>
    <dbReference type="NCBI Taxonomy" id="506608"/>
    <lineage>
        <taxon>Eukaryota</taxon>
        <taxon>Metazoa</taxon>
        <taxon>Ecdysozoa</taxon>
        <taxon>Arthropoda</taxon>
        <taxon>Hexapoda</taxon>
        <taxon>Insecta</taxon>
        <taxon>Pterygota</taxon>
        <taxon>Neoptera</taxon>
        <taxon>Paraneoptera</taxon>
        <taxon>Hemiptera</taxon>
        <taxon>Sternorrhyncha</taxon>
        <taxon>Aphidomorpha</taxon>
        <taxon>Aphidoidea</taxon>
        <taxon>Aphididae</taxon>
        <taxon>Lachninae</taxon>
        <taxon>Cinara</taxon>
    </lineage>
</organism>
<proteinExistence type="predicted"/>
<evidence type="ECO:0000313" key="1">
    <source>
        <dbReference type="EMBL" id="VVC42180.1"/>
    </source>
</evidence>
<reference evidence="1 2" key="1">
    <citation type="submission" date="2019-08" db="EMBL/GenBank/DDBJ databases">
        <authorList>
            <person name="Alioto T."/>
            <person name="Alioto T."/>
            <person name="Gomez Garrido J."/>
        </authorList>
    </citation>
    <scope>NUCLEOTIDE SEQUENCE [LARGE SCALE GENOMIC DNA]</scope>
</reference>
<dbReference type="EMBL" id="CABPRJ010001940">
    <property type="protein sequence ID" value="VVC42180.1"/>
    <property type="molecule type" value="Genomic_DNA"/>
</dbReference>
<evidence type="ECO:0000313" key="2">
    <source>
        <dbReference type="Proteomes" id="UP000325440"/>
    </source>
</evidence>
<sequence length="491" mass="57838">MEISKHFLDILKAIDYHVGHLPRDLFANEEQLSELLPIFTWFINNVTPKYNCVTPKELILFASLCSKNNQFSSLENVSKGFNKFYDEQTKDFVLCTSDLDNLEKQIVKSQQKLNDLKAHGTLYKKNKCVVDEEVSVLKETEHCISISCYNAQCNLNTTMKTFTEKAKTLGFNVKELHNNVSNIMTNDNQCLTKLASNKLVNLTDLWRNQIFNMIEKWFDEENTSSRTKDQLTRKMHMLSLFSQSVTALKISEINERYKIEKLNNTINNLFHVITYYENEKNLRSDQPDIINYFEKCLKHREISAKSQQAITELNNFQTLLSDMVIADARKKLLEIEQINDRITFIQDSTEHYILICDVLWCLMRTSCSMLNLKCELILLCNSFLKKTFDDIECFQKWTLNHYEPDILQSFNTKKNNSISFSNEILKFDRYKHYSQIYIDNHVIEHLTKMVQSWKSKYHYSRDECNKLNSLQQKLLVYNSTVNKLINKFSIE</sequence>
<dbReference type="OrthoDB" id="6583394at2759"/>
<accession>A0A5E4NL17</accession>